<keyword evidence="14" id="KW-1185">Reference proteome</keyword>
<gene>
    <name evidence="13" type="ORF">JIN87_23235</name>
</gene>
<dbReference type="InterPro" id="IPR046342">
    <property type="entry name" value="CBS_dom_sf"/>
</dbReference>
<dbReference type="Proteomes" id="UP000617628">
    <property type="component" value="Unassembled WGS sequence"/>
</dbReference>
<dbReference type="GO" id="GO:0005886">
    <property type="term" value="C:plasma membrane"/>
    <property type="evidence" value="ECO:0007669"/>
    <property type="project" value="TreeGrafter"/>
</dbReference>
<dbReference type="PROSITE" id="PS51846">
    <property type="entry name" value="CNNM"/>
    <property type="match status" value="1"/>
</dbReference>
<protein>
    <submittedName>
        <fullName evidence="13">HlyC/CorC family transporter</fullName>
    </submittedName>
</protein>
<proteinExistence type="predicted"/>
<dbReference type="PANTHER" id="PTHR22777">
    <property type="entry name" value="HEMOLYSIN-RELATED"/>
    <property type="match status" value="1"/>
</dbReference>
<evidence type="ECO:0000313" key="13">
    <source>
        <dbReference type="EMBL" id="MBK1879817.1"/>
    </source>
</evidence>
<dbReference type="InterPro" id="IPR000644">
    <property type="entry name" value="CBS_dom"/>
</dbReference>
<accession>A0A934VRW1</accession>
<dbReference type="InterPro" id="IPR002550">
    <property type="entry name" value="CNNM"/>
</dbReference>
<evidence type="ECO:0000256" key="5">
    <source>
        <dbReference type="ARBA" id="ARBA00023122"/>
    </source>
</evidence>
<dbReference type="Gene3D" id="3.10.580.10">
    <property type="entry name" value="CBS-domain"/>
    <property type="match status" value="1"/>
</dbReference>
<dbReference type="RefSeq" id="WP_200358057.1">
    <property type="nucleotide sequence ID" value="NZ_JAENIL010000059.1"/>
</dbReference>
<evidence type="ECO:0000256" key="1">
    <source>
        <dbReference type="ARBA" id="ARBA00004141"/>
    </source>
</evidence>
<evidence type="ECO:0000256" key="7">
    <source>
        <dbReference type="PROSITE-ProRule" id="PRU00703"/>
    </source>
</evidence>
<feature type="transmembrane region" description="Helical" evidence="10">
    <location>
        <begin position="55"/>
        <end position="77"/>
    </location>
</feature>
<keyword evidence="4 8" id="KW-1133">Transmembrane helix</keyword>
<dbReference type="SMART" id="SM00116">
    <property type="entry name" value="CBS"/>
    <property type="match status" value="2"/>
</dbReference>
<evidence type="ECO:0000313" key="14">
    <source>
        <dbReference type="Proteomes" id="UP000617628"/>
    </source>
</evidence>
<dbReference type="InterPro" id="IPR044751">
    <property type="entry name" value="Ion_transp-like_CBS"/>
</dbReference>
<feature type="domain" description="CBS" evidence="11">
    <location>
        <begin position="202"/>
        <end position="261"/>
    </location>
</feature>
<feature type="transmembrane region" description="Helical" evidence="10">
    <location>
        <begin position="89"/>
        <end position="109"/>
    </location>
</feature>
<keyword evidence="3" id="KW-0677">Repeat</keyword>
<dbReference type="PROSITE" id="PS51371">
    <property type="entry name" value="CBS"/>
    <property type="match status" value="2"/>
</dbReference>
<dbReference type="AlphaFoldDB" id="A0A934VRW1"/>
<feature type="domain" description="CNNM transmembrane" evidence="12">
    <location>
        <begin position="1"/>
        <end position="183"/>
    </location>
</feature>
<dbReference type="SUPFAM" id="SSF54631">
    <property type="entry name" value="CBS-domain pair"/>
    <property type="match status" value="1"/>
</dbReference>
<dbReference type="Pfam" id="PF00571">
    <property type="entry name" value="CBS"/>
    <property type="match status" value="2"/>
</dbReference>
<evidence type="ECO:0000256" key="10">
    <source>
        <dbReference type="SAM" id="Phobius"/>
    </source>
</evidence>
<dbReference type="CDD" id="cd04590">
    <property type="entry name" value="CBS_pair_CorC_HlyC_assoc"/>
    <property type="match status" value="1"/>
</dbReference>
<keyword evidence="6 8" id="KW-0472">Membrane</keyword>
<evidence type="ECO:0000256" key="9">
    <source>
        <dbReference type="SAM" id="MobiDB-lite"/>
    </source>
</evidence>
<evidence type="ECO:0000256" key="3">
    <source>
        <dbReference type="ARBA" id="ARBA00022737"/>
    </source>
</evidence>
<evidence type="ECO:0000259" key="11">
    <source>
        <dbReference type="PROSITE" id="PS51371"/>
    </source>
</evidence>
<dbReference type="PANTHER" id="PTHR22777:SF4">
    <property type="entry name" value="UPF0053 PROTEIN SLL1254"/>
    <property type="match status" value="1"/>
</dbReference>
<evidence type="ECO:0000256" key="4">
    <source>
        <dbReference type="ARBA" id="ARBA00022989"/>
    </source>
</evidence>
<keyword evidence="2 8" id="KW-0812">Transmembrane</keyword>
<evidence type="ECO:0000256" key="6">
    <source>
        <dbReference type="ARBA" id="ARBA00023136"/>
    </source>
</evidence>
<dbReference type="EMBL" id="JAENIL010000059">
    <property type="protein sequence ID" value="MBK1879817.1"/>
    <property type="molecule type" value="Genomic_DNA"/>
</dbReference>
<feature type="domain" description="CBS" evidence="11">
    <location>
        <begin position="267"/>
        <end position="325"/>
    </location>
</feature>
<comment type="subcellular location">
    <subcellularLocation>
        <location evidence="1">Membrane</location>
        <topology evidence="1">Multi-pass membrane protein</topology>
    </subcellularLocation>
</comment>
<name>A0A934VRW1_9BACT</name>
<sequence length="365" mass="40353">MITQFILAAAFTIGVSFVCSMLEALILSTTVADIEALKKRQSKKGLLLEKHKTELSDTISAILTLNTIANTAGSTLVGALASQIFGETYLGVVAALLTLSILIFSEIIPKNLGVRYKTQIQPWVVSPLRWMRIVLWPATWLTNFSVRFVMSEEQPNEDSASNEEEIILLAEKGAKDGTLTTSESDMVTNALKLDDVIVSSIMTPRVVVTALEKVLTIGDVFREYPNIPFARMPVYDEEIDQIVGIARRRDLLKYVAEDQDRVRLSEIMNEVHFVPETVTVAAALQTILKTHQQLLVVVDEFGSTAGVVTMEDIMEYILGKEIFEKDDVAIDMRELAREEAKGKTPDAATEDAEVAAEEAKNRANS</sequence>
<evidence type="ECO:0000259" key="12">
    <source>
        <dbReference type="PROSITE" id="PS51846"/>
    </source>
</evidence>
<evidence type="ECO:0000256" key="2">
    <source>
        <dbReference type="ARBA" id="ARBA00022692"/>
    </source>
</evidence>
<dbReference type="Pfam" id="PF01595">
    <property type="entry name" value="CNNM"/>
    <property type="match status" value="1"/>
</dbReference>
<keyword evidence="5 7" id="KW-0129">CBS domain</keyword>
<organism evidence="13 14">
    <name type="scientific">Pelagicoccus mobilis</name>
    <dbReference type="NCBI Taxonomy" id="415221"/>
    <lineage>
        <taxon>Bacteria</taxon>
        <taxon>Pseudomonadati</taxon>
        <taxon>Verrucomicrobiota</taxon>
        <taxon>Opitutia</taxon>
        <taxon>Puniceicoccales</taxon>
        <taxon>Pelagicoccaceae</taxon>
        <taxon>Pelagicoccus</taxon>
    </lineage>
</organism>
<evidence type="ECO:0000256" key="8">
    <source>
        <dbReference type="PROSITE-ProRule" id="PRU01193"/>
    </source>
</evidence>
<feature type="transmembrane region" description="Helical" evidence="10">
    <location>
        <begin position="6"/>
        <end position="34"/>
    </location>
</feature>
<comment type="caution">
    <text evidence="13">The sequence shown here is derived from an EMBL/GenBank/DDBJ whole genome shotgun (WGS) entry which is preliminary data.</text>
</comment>
<reference evidence="13" key="1">
    <citation type="submission" date="2021-01" db="EMBL/GenBank/DDBJ databases">
        <title>Modified the classification status of verrucomicrobia.</title>
        <authorList>
            <person name="Feng X."/>
        </authorList>
    </citation>
    <scope>NUCLEOTIDE SEQUENCE</scope>
    <source>
        <strain evidence="13">KCTC 13126</strain>
    </source>
</reference>
<feature type="region of interest" description="Disordered" evidence="9">
    <location>
        <begin position="337"/>
        <end position="365"/>
    </location>
</feature>